<dbReference type="EMBL" id="AP019834">
    <property type="protein sequence ID" value="BBM47849.1"/>
    <property type="molecule type" value="Genomic_DNA"/>
</dbReference>
<accession>A0A510K891</accession>
<evidence type="ECO:0000313" key="3">
    <source>
        <dbReference type="Proteomes" id="UP000321397"/>
    </source>
</evidence>
<feature type="transmembrane region" description="Helical" evidence="1">
    <location>
        <begin position="113"/>
        <end position="131"/>
    </location>
</feature>
<feature type="transmembrane region" description="Helical" evidence="1">
    <location>
        <begin position="143"/>
        <end position="166"/>
    </location>
</feature>
<proteinExistence type="predicted"/>
<feature type="transmembrane region" description="Helical" evidence="1">
    <location>
        <begin position="60"/>
        <end position="81"/>
    </location>
</feature>
<keyword evidence="1" id="KW-0472">Membrane</keyword>
<feature type="transmembrane region" description="Helical" evidence="1">
    <location>
        <begin position="6"/>
        <end position="24"/>
    </location>
</feature>
<evidence type="ECO:0000313" key="2">
    <source>
        <dbReference type="EMBL" id="BBM47849.1"/>
    </source>
</evidence>
<evidence type="ECO:0000256" key="1">
    <source>
        <dbReference type="SAM" id="Phobius"/>
    </source>
</evidence>
<sequence>MGEFLIIMGLVVFYNLFKIIFNIIRIIFLKKKVKRFLKIDLISEIIYFLGWINLMRNAIILVPSQIFHSVFYYVAILIFLINKRNKKIHNYILFSIITIDIIIVLFLLNMLKLYLITVITIIVYIFIIVILRKDRDKLRDCGYLTLSLLDIANIFISYIAFIGYAVSAF</sequence>
<dbReference type="AlphaFoldDB" id="A0A510K891"/>
<name>A0A510K891_9FUSO</name>
<feature type="transmembrane region" description="Helical" evidence="1">
    <location>
        <begin position="36"/>
        <end position="54"/>
    </location>
</feature>
<dbReference type="RefSeq" id="WP_146961070.1">
    <property type="nucleotide sequence ID" value="NZ_AP019834.1"/>
</dbReference>
<gene>
    <name evidence="2" type="ORF">JMUB3933_1350</name>
</gene>
<dbReference type="Proteomes" id="UP000321397">
    <property type="component" value="Chromosome"/>
</dbReference>
<keyword evidence="1" id="KW-0812">Transmembrane</keyword>
<reference evidence="2 3" key="1">
    <citation type="submission" date="2019-07" db="EMBL/GenBank/DDBJ databases">
        <title>Complete Genome Sequence of Leptotrichia wadei Strain JMUB3933.</title>
        <authorList>
            <person name="Watanabe S."/>
            <person name="Cui L."/>
        </authorList>
    </citation>
    <scope>NUCLEOTIDE SEQUENCE [LARGE SCALE GENOMIC DNA]</scope>
    <source>
        <strain evidence="2 3">JMUB3933</strain>
    </source>
</reference>
<protein>
    <submittedName>
        <fullName evidence="2">Uncharacterized protein</fullName>
    </submittedName>
</protein>
<organism evidence="2 3">
    <name type="scientific">Leptotrichia wadei</name>
    <dbReference type="NCBI Taxonomy" id="157687"/>
    <lineage>
        <taxon>Bacteria</taxon>
        <taxon>Fusobacteriati</taxon>
        <taxon>Fusobacteriota</taxon>
        <taxon>Fusobacteriia</taxon>
        <taxon>Fusobacteriales</taxon>
        <taxon>Leptotrichiaceae</taxon>
        <taxon>Leptotrichia</taxon>
    </lineage>
</organism>
<feature type="transmembrane region" description="Helical" evidence="1">
    <location>
        <begin position="88"/>
        <end position="107"/>
    </location>
</feature>
<keyword evidence="1" id="KW-1133">Transmembrane helix</keyword>